<dbReference type="InterPro" id="IPR058561">
    <property type="entry name" value="Exonuc_1_C"/>
</dbReference>
<comment type="caution">
    <text evidence="2">The sequence shown here is derived from an EMBL/GenBank/DDBJ whole genome shotgun (WGS) entry which is preliminary data.</text>
</comment>
<dbReference type="PATRIC" id="fig|1280949.3.peg.2654"/>
<sequence length="463" mass="51504">MFVFYDTETTGTNLDFDQILQFAAILTDDQLNEVERFEIRCRCRPWVVPAPMALFVTGISPAQLTDQMTGSHYEMMTAVREKLEAWSPAIFLGYNTIQFDEPLLQRAFWQTLHPPYLTVTNGNARMDVLPLVRAASHLAPGILTYPTTARRKTGFKLDQLAPLNGYSHEQAHDALADVEATVHIARRIADSAPALWQTMVAAAPKAETSRRCSAEEPVLIAEYFGAPSLWWGMRTDRLGSQTSAALMARLDTDWSGLSKLDDDGLEKALKASPNPLRRIPLNKAPVVFSLEEAQTHWGRAPTSHESAQARLLSTDSELRGRLVGIEEGTAPVYPPGEHLEQKVHEGFASSADAARMNDFHRLDWPGRLDLVRTFEDARFRQIAQRLIFEAAPELFSQEEAGRFTAAISERLHSSHQDPGLWRTIAMARAEISHLPSNGAGSTLSTELAQFFDTLASTYTSVEA</sequence>
<evidence type="ECO:0000313" key="3">
    <source>
        <dbReference type="Proteomes" id="UP000027446"/>
    </source>
</evidence>
<dbReference type="PANTHER" id="PTHR30231">
    <property type="entry name" value="DNA POLYMERASE III SUBUNIT EPSILON"/>
    <property type="match status" value="1"/>
</dbReference>
<protein>
    <submittedName>
        <fullName evidence="2">Exodeoxyribonuclease I</fullName>
    </submittedName>
</protein>
<dbReference type="InterPro" id="IPR013520">
    <property type="entry name" value="Ribonucl_H"/>
</dbReference>
<dbReference type="GO" id="GO:0003676">
    <property type="term" value="F:nucleic acid binding"/>
    <property type="evidence" value="ECO:0007669"/>
    <property type="project" value="InterPro"/>
</dbReference>
<dbReference type="PANTHER" id="PTHR30231:SF41">
    <property type="entry name" value="DNA POLYMERASE III SUBUNIT EPSILON"/>
    <property type="match status" value="1"/>
</dbReference>
<name>A0A069E1W5_9PROT</name>
<dbReference type="SMART" id="SM00479">
    <property type="entry name" value="EXOIII"/>
    <property type="match status" value="1"/>
</dbReference>
<keyword evidence="3" id="KW-1185">Reference proteome</keyword>
<evidence type="ECO:0000313" key="2">
    <source>
        <dbReference type="EMBL" id="KCZ83528.1"/>
    </source>
</evidence>
<dbReference type="GO" id="GO:0045004">
    <property type="term" value="P:DNA replication proofreading"/>
    <property type="evidence" value="ECO:0007669"/>
    <property type="project" value="TreeGrafter"/>
</dbReference>
<gene>
    <name evidence="2" type="ORF">HAD_13039</name>
</gene>
<dbReference type="GO" id="GO:0005829">
    <property type="term" value="C:cytosol"/>
    <property type="evidence" value="ECO:0007669"/>
    <property type="project" value="TreeGrafter"/>
</dbReference>
<dbReference type="Pfam" id="PF00929">
    <property type="entry name" value="RNase_T"/>
    <property type="match status" value="1"/>
</dbReference>
<reference evidence="2 3" key="1">
    <citation type="journal article" date="2014" name="Antonie Van Leeuwenhoek">
        <title>Hyphomonas beringensis sp. nov. and Hyphomonas chukchiensis sp. nov., isolated from surface seawater of the Bering Sea and Chukchi Sea.</title>
        <authorList>
            <person name="Li C."/>
            <person name="Lai Q."/>
            <person name="Li G."/>
            <person name="Dong C."/>
            <person name="Wang J."/>
            <person name="Liao Y."/>
            <person name="Shao Z."/>
        </authorList>
    </citation>
    <scope>NUCLEOTIDE SEQUENCE [LARGE SCALE GENOMIC DNA]</scope>
    <source>
        <strain evidence="2 3">MHS-3</strain>
    </source>
</reference>
<organism evidence="2 3">
    <name type="scientific">Hyphomonas adhaerens MHS-3</name>
    <dbReference type="NCBI Taxonomy" id="1280949"/>
    <lineage>
        <taxon>Bacteria</taxon>
        <taxon>Pseudomonadati</taxon>
        <taxon>Pseudomonadota</taxon>
        <taxon>Alphaproteobacteria</taxon>
        <taxon>Hyphomonadales</taxon>
        <taxon>Hyphomonadaceae</taxon>
        <taxon>Hyphomonas</taxon>
    </lineage>
</organism>
<accession>A0A069E1W5</accession>
<dbReference type="OrthoDB" id="9763470at2"/>
<feature type="domain" description="ExoI C-terminal" evidence="1">
    <location>
        <begin position="335"/>
        <end position="462"/>
    </location>
</feature>
<dbReference type="Gene3D" id="3.30.420.10">
    <property type="entry name" value="Ribonuclease H-like superfamily/Ribonuclease H"/>
    <property type="match status" value="1"/>
</dbReference>
<dbReference type="eggNOG" id="COG2925">
    <property type="taxonomic scope" value="Bacteria"/>
</dbReference>
<dbReference type="SUPFAM" id="SSF53098">
    <property type="entry name" value="Ribonuclease H-like"/>
    <property type="match status" value="1"/>
</dbReference>
<evidence type="ECO:0000259" key="1">
    <source>
        <dbReference type="PROSITE" id="PS51785"/>
    </source>
</evidence>
<dbReference type="EMBL" id="ARYH01000002">
    <property type="protein sequence ID" value="KCZ83528.1"/>
    <property type="molecule type" value="Genomic_DNA"/>
</dbReference>
<dbReference type="GO" id="GO:0008310">
    <property type="term" value="F:single-stranded DNA 3'-5' DNA exonuclease activity"/>
    <property type="evidence" value="ECO:0007669"/>
    <property type="project" value="UniProtKB-EC"/>
</dbReference>
<dbReference type="RefSeq" id="WP_051596293.1">
    <property type="nucleotide sequence ID" value="NZ_ARYH01000002.1"/>
</dbReference>
<dbReference type="STRING" id="1280949.HAD_13039"/>
<dbReference type="PROSITE" id="PS51785">
    <property type="entry name" value="EXOI_C"/>
    <property type="match status" value="1"/>
</dbReference>
<dbReference type="Proteomes" id="UP000027446">
    <property type="component" value="Unassembled WGS sequence"/>
</dbReference>
<dbReference type="InterPro" id="IPR036397">
    <property type="entry name" value="RNaseH_sf"/>
</dbReference>
<proteinExistence type="predicted"/>
<dbReference type="AlphaFoldDB" id="A0A069E1W5"/>
<dbReference type="InterPro" id="IPR012337">
    <property type="entry name" value="RNaseH-like_sf"/>
</dbReference>